<dbReference type="PROSITE" id="PS00028">
    <property type="entry name" value="ZINC_FINGER_C2H2_1"/>
    <property type="match status" value="1"/>
</dbReference>
<evidence type="ECO:0000256" key="1">
    <source>
        <dbReference type="ARBA" id="ARBA00005446"/>
    </source>
</evidence>
<feature type="domain" description="Helicase C-terminal" evidence="8">
    <location>
        <begin position="1384"/>
        <end position="1541"/>
    </location>
</feature>
<reference evidence="9 10" key="1">
    <citation type="submission" date="2022-09" db="EMBL/GenBank/DDBJ databases">
        <authorList>
            <person name="Palmer J.M."/>
        </authorList>
    </citation>
    <scope>NUCLEOTIDE SEQUENCE [LARGE SCALE GENOMIC DNA]</scope>
    <source>
        <strain evidence="9 10">DSM 7382</strain>
    </source>
</reference>
<dbReference type="InterPro" id="IPR014001">
    <property type="entry name" value="Helicase_ATP-bd"/>
</dbReference>
<dbReference type="Pfam" id="PF00271">
    <property type="entry name" value="Helicase_C"/>
    <property type="match status" value="1"/>
</dbReference>
<evidence type="ECO:0000313" key="9">
    <source>
        <dbReference type="EMBL" id="KAK7689256.1"/>
    </source>
</evidence>
<gene>
    <name evidence="9" type="ORF">QCA50_007947</name>
</gene>
<dbReference type="PANTHER" id="PTHR13710">
    <property type="entry name" value="DNA HELICASE RECQ FAMILY MEMBER"/>
    <property type="match status" value="1"/>
</dbReference>
<comment type="catalytic activity">
    <reaction evidence="4">
        <text>Couples ATP hydrolysis with the unwinding of duplex DNA by translocating in the 3'-5' direction.</text>
        <dbReference type="EC" id="5.6.2.4"/>
    </reaction>
</comment>
<dbReference type="GO" id="GO:0005634">
    <property type="term" value="C:nucleus"/>
    <property type="evidence" value="ECO:0007669"/>
    <property type="project" value="TreeGrafter"/>
</dbReference>
<feature type="region of interest" description="Disordered" evidence="6">
    <location>
        <begin position="130"/>
        <end position="172"/>
    </location>
</feature>
<dbReference type="InterPro" id="IPR011545">
    <property type="entry name" value="DEAD/DEAH_box_helicase_dom"/>
</dbReference>
<feature type="region of interest" description="Disordered" evidence="6">
    <location>
        <begin position="1678"/>
        <end position="1699"/>
    </location>
</feature>
<sequence>MSTVSSLYKCRYCSKLLETANLQKSHERYQCQCDSIQCNTEYATVAALKKYLKKHKGIWISNNPTSSSSSEESEEIPLIRSNISVSAEISDDEEEEEEEEREEEYEEEDSKEDHDPDVAVIQERLERLQQLDQDPTSRPHSSHSSEKSSSNARSSPSLEYEDPPLPGTVRPVISSISYKDDSSDSEDLEATFDFSDIYRHPDLDTFNLIINTSLGCLCCELCHIALTTTQTIKHMRQQHPKLPAYPTLPFLCALSNIYCYDSFAEFSDHNLNAFGGLSIYIGVECPACDYKCRSKESMRVHHRTDHPEHPATTNWSSCHLQQLNHSSHKQFFKVILPQSTSNPQINIAKMFITQARQQVKTVYAKLEAETSDARLITPWLLSTKWHIFTAGCDTEALCAMVAFPIPSEYPGLAHIIKAYCQSALQLIDSTDTLTLQKLHTPDPDKTGIVNEPFHKLQQDSTISQYQREIVILVAMLLCSDTAYPLHLNEDTKNAVDTFQTALTQEGAEINKQLNVTGSVDTTSIENLLHQLLVQCWMNRWTPTATNTTPCPTFTCIMLCNLIKDGRFQEAKLVTRKLAALQYCMRLTFLIEIKKRARDQNIRDLLACNQVEPWFIEKEDTTPFNMIRSLQHRASAISYSTPNVTNIWWTDRVNFQSLVWSGNEIHLSQITSMFHNMETEMMNIWSNDLLLNTDAKVDITGHISDDLDDHSVGYSFLTDRRNTMFRKQDQLLKAILANPAAKAKIVVATTSGYTWRRDGLFKWLQDYAILQGLIFLRVEMLGGAPGRGSELFSMMYCNIMTRIRNLFIIGTYICVLRNYHKSGANSGVDKLIPHALDAFTGNLLIQSLALARPMAEIFAEILFPDNTEVSKLYQSRLFVKINRAFTTDDLSNLMAEKSQASLGFRLTVNPWRHINIAWRRQLCAAVMLFLDENKNVENIGALQSGHSTYVENFVYGRSDASLAGIPENLLYWFLMASVEWHIICQTVPGGIILPHNKVHWSHYQELASNGTFLIPKTKQTINSDVQSVATTEHMVAEITKQLLPVIETKIETAIENAFQKFLPMLLASRPIPHSLPEVAVATLSPDITIPTLPQSPDLLQQHSPLISIRQSKAIALPDKSTWTEYHRTSRETSGPSYPDTLSPTATPSHNLSSGIPYFSISTPQSPALQLLENKALRKIGKLLNHTSPTWSCNEQRLSVMEMLRNKNDMIVILRTGLGKSMVIFLAAMMQKEKITIAIIPFTALMLDYHRRLTDLSIGFEEFKATSRHIAGTHSLILVSADVAALPIWSTALQELSHKHVIGRIIFDEAHVVFTSSDFRVSLAKVYHLRQIPCQMILLSGTVPPQSEDTLIQSFALISPVIIYRTSPNHPHLRYILERSYPNQEQLFQRTQELWNQHRISFTSQDRCLIFVQTLFIGQALSQFLHCPFYTGDQDISNNDERKTTYLQWIDGTHPLMVCTSAFGTGNDYPHVRLSLHVGTPKEMVDHIQQTARIGRDLKLATAYFLPNYHGQLTLPRQLSTRDIDHKGKISMQQFLVNGNAGGCLRFELTKFCDNKGIHCNDSPENVLCSSCGKHKQQATAFPISPIPHVSDTTTQGIKRKLDTDKFNVAAATSKQRKRDSDAKANQFIDTLYAILEMFTSESSDSGNLVQKAIQKQIKIAKDLEAQGVQPLSSPNVHIISLSSEKSEPAKPVRKSKATKTKKKAFKSVEFIASDDDEPEPTKLKKSAKAKGKQPAAKKSKSKAKKSKVDISTLIFSPPSNLAVIHERINQNRKWCLLPLHQTNAGPNNTGPPIVIQTTNPRPINKANCAKLSTDFHKRGVFNCVVENAIYIICPFSKIKPGCLSSDPAMAQALQFIEDTGSITIIIMNGHHHVIAIRTFLRGHMERLQDLFDDLAKLKTSHASDAIAKFAEKQASANIVKKYVEEKGLWLCSVIDSEWLATIPESRKQIEQLLVNNVDQVHMKDSISNLINTGANLCATEPTSTRLEVAHKYFASLPATAGGTRRIANDTNMVHLCLQIFKYPYTQYSPIVIYSLISKWENTASTFYRALLDPLLQSYEFLFNGWPLWPLDQWFDHTTIEPTPAKRRSSGRQLTALLIENEAFHQPRAFTLEFGIIFDQAYAQLLAPVISLWGLVIESGRL</sequence>
<feature type="region of interest" description="Disordered" evidence="6">
    <location>
        <begin position="1714"/>
        <end position="1743"/>
    </location>
</feature>
<evidence type="ECO:0000256" key="5">
    <source>
        <dbReference type="ARBA" id="ARBA00034808"/>
    </source>
</evidence>
<keyword evidence="2" id="KW-0547">Nucleotide-binding</keyword>
<dbReference type="GO" id="GO:0005524">
    <property type="term" value="F:ATP binding"/>
    <property type="evidence" value="ECO:0007669"/>
    <property type="project" value="UniProtKB-KW"/>
</dbReference>
<dbReference type="Proteomes" id="UP001385951">
    <property type="component" value="Unassembled WGS sequence"/>
</dbReference>
<accession>A0AAW0G7G5</accession>
<feature type="compositionally biased region" description="Low complexity" evidence="6">
    <location>
        <begin position="147"/>
        <end position="157"/>
    </location>
</feature>
<feature type="domain" description="Helicase ATP-binding" evidence="7">
    <location>
        <begin position="1199"/>
        <end position="1359"/>
    </location>
</feature>
<evidence type="ECO:0000313" key="10">
    <source>
        <dbReference type="Proteomes" id="UP001385951"/>
    </source>
</evidence>
<dbReference type="SUPFAM" id="SSF52540">
    <property type="entry name" value="P-loop containing nucleoside triphosphate hydrolases"/>
    <property type="match status" value="1"/>
</dbReference>
<dbReference type="InterPro" id="IPR013087">
    <property type="entry name" value="Znf_C2H2_type"/>
</dbReference>
<feature type="region of interest" description="Disordered" evidence="6">
    <location>
        <begin position="1124"/>
        <end position="1144"/>
    </location>
</feature>
<keyword evidence="10" id="KW-1185">Reference proteome</keyword>
<comment type="similarity">
    <text evidence="1">Belongs to the helicase family. RecQ subfamily.</text>
</comment>
<comment type="caution">
    <text evidence="9">The sequence shown here is derived from an EMBL/GenBank/DDBJ whole genome shotgun (WGS) entry which is preliminary data.</text>
</comment>
<proteinExistence type="inferred from homology"/>
<dbReference type="GO" id="GO:0005694">
    <property type="term" value="C:chromosome"/>
    <property type="evidence" value="ECO:0007669"/>
    <property type="project" value="TreeGrafter"/>
</dbReference>
<dbReference type="EMBL" id="JASBNA010000009">
    <property type="protein sequence ID" value="KAK7689256.1"/>
    <property type="molecule type" value="Genomic_DNA"/>
</dbReference>
<name>A0AAW0G7G5_9APHY</name>
<dbReference type="SMART" id="SM00355">
    <property type="entry name" value="ZnF_C2H2"/>
    <property type="match status" value="4"/>
</dbReference>
<dbReference type="Pfam" id="PF00270">
    <property type="entry name" value="DEAD"/>
    <property type="match status" value="1"/>
</dbReference>
<keyword evidence="3" id="KW-0067">ATP-binding</keyword>
<dbReference type="PANTHER" id="PTHR13710:SF145">
    <property type="entry name" value="ATP-DEPENDENT DNA HELICASE"/>
    <property type="match status" value="1"/>
</dbReference>
<dbReference type="GO" id="GO:0043138">
    <property type="term" value="F:3'-5' DNA helicase activity"/>
    <property type="evidence" value="ECO:0007669"/>
    <property type="project" value="UniProtKB-EC"/>
</dbReference>
<dbReference type="GO" id="GO:0003676">
    <property type="term" value="F:nucleic acid binding"/>
    <property type="evidence" value="ECO:0007669"/>
    <property type="project" value="InterPro"/>
</dbReference>
<evidence type="ECO:0000256" key="3">
    <source>
        <dbReference type="ARBA" id="ARBA00022840"/>
    </source>
</evidence>
<evidence type="ECO:0000256" key="4">
    <source>
        <dbReference type="ARBA" id="ARBA00034617"/>
    </source>
</evidence>
<feature type="region of interest" description="Disordered" evidence="6">
    <location>
        <begin position="60"/>
        <end position="116"/>
    </location>
</feature>
<evidence type="ECO:0000259" key="8">
    <source>
        <dbReference type="PROSITE" id="PS51194"/>
    </source>
</evidence>
<organism evidence="9 10">
    <name type="scientific">Cerrena zonata</name>
    <dbReference type="NCBI Taxonomy" id="2478898"/>
    <lineage>
        <taxon>Eukaryota</taxon>
        <taxon>Fungi</taxon>
        <taxon>Dikarya</taxon>
        <taxon>Basidiomycota</taxon>
        <taxon>Agaricomycotina</taxon>
        <taxon>Agaricomycetes</taxon>
        <taxon>Polyporales</taxon>
        <taxon>Cerrenaceae</taxon>
        <taxon>Cerrena</taxon>
    </lineage>
</organism>
<feature type="compositionally biased region" description="Basic residues" evidence="6">
    <location>
        <begin position="1722"/>
        <end position="1743"/>
    </location>
</feature>
<dbReference type="InterPro" id="IPR001650">
    <property type="entry name" value="Helicase_C-like"/>
</dbReference>
<dbReference type="PROSITE" id="PS51194">
    <property type="entry name" value="HELICASE_CTER"/>
    <property type="match status" value="1"/>
</dbReference>
<feature type="compositionally biased region" description="Basic residues" evidence="6">
    <location>
        <begin position="1690"/>
        <end position="1699"/>
    </location>
</feature>
<dbReference type="PROSITE" id="PS51192">
    <property type="entry name" value="HELICASE_ATP_BIND_1"/>
    <property type="match status" value="1"/>
</dbReference>
<feature type="compositionally biased region" description="Polar residues" evidence="6">
    <location>
        <begin position="1130"/>
        <end position="1144"/>
    </location>
</feature>
<evidence type="ECO:0000259" key="7">
    <source>
        <dbReference type="PROSITE" id="PS51192"/>
    </source>
</evidence>
<evidence type="ECO:0000256" key="6">
    <source>
        <dbReference type="SAM" id="MobiDB-lite"/>
    </source>
</evidence>
<dbReference type="Gene3D" id="3.40.50.300">
    <property type="entry name" value="P-loop containing nucleotide triphosphate hydrolases"/>
    <property type="match status" value="2"/>
</dbReference>
<dbReference type="EC" id="5.6.2.4" evidence="5"/>
<dbReference type="InterPro" id="IPR027417">
    <property type="entry name" value="P-loop_NTPase"/>
</dbReference>
<evidence type="ECO:0000256" key="2">
    <source>
        <dbReference type="ARBA" id="ARBA00022741"/>
    </source>
</evidence>
<dbReference type="SMART" id="SM00487">
    <property type="entry name" value="DEXDc"/>
    <property type="match status" value="1"/>
</dbReference>
<protein>
    <recommendedName>
        <fullName evidence="5">DNA 3'-5' helicase</fullName>
        <ecNumber evidence="5">5.6.2.4</ecNumber>
    </recommendedName>
</protein>
<feature type="compositionally biased region" description="Acidic residues" evidence="6">
    <location>
        <begin position="89"/>
        <end position="110"/>
    </location>
</feature>